<dbReference type="CDD" id="cd01989">
    <property type="entry name" value="USP_STK_Ubox_N"/>
    <property type="match status" value="1"/>
</dbReference>
<name>A0A6V7QXC4_ANACO</name>
<dbReference type="AlphaFoldDB" id="A0A6V7QXC4"/>
<dbReference type="Gene3D" id="3.40.50.620">
    <property type="entry name" value="HUPs"/>
    <property type="match status" value="1"/>
</dbReference>
<dbReference type="InterPro" id="IPR014729">
    <property type="entry name" value="Rossmann-like_a/b/a_fold"/>
</dbReference>
<reference evidence="2" key="1">
    <citation type="submission" date="2020-07" db="EMBL/GenBank/DDBJ databases">
        <authorList>
            <person name="Lin J."/>
        </authorList>
    </citation>
    <scope>NUCLEOTIDE SEQUENCE</scope>
</reference>
<feature type="region of interest" description="Disordered" evidence="1">
    <location>
        <begin position="223"/>
        <end position="288"/>
    </location>
</feature>
<accession>A0A6V7QXC4</accession>
<gene>
    <name evidence="2" type="ORF">CB5_LOCUS30587</name>
</gene>
<sequence>MEPSHEGPGDHQTAGNGDGAASSSIWEIEEVGDEAAVAGPPRHPTSISAKAAGVGGDDDDVYNVAKPTSFVYLVHVFPVVHHIPTPLGMMPKSQLSREQVESYMNQERAKRREMLQKFLNLCHTSKVICGSSSFSESIPLRLWFISYIVYDVQAQVDIFLIESDQIVNAIIELIPVLRIQMLVVGTAKSNLKRWRRGNTKAEQIHKNAPHYCEVKIICEGKEVDATDGTPPPSPPSNTMINKNKESNKSPLSSPSHDNNKDAKNKDKEQKNRSKDSIFLRCCSGKSSE</sequence>
<proteinExistence type="predicted"/>
<dbReference type="PANTHER" id="PTHR47382:SF3">
    <property type="entry name" value="ADENINE NUCLEOTIDE ALPHA HYDROLASES-LIKE SUPERFAMILY PROTEIN"/>
    <property type="match status" value="1"/>
</dbReference>
<dbReference type="EMBL" id="CAJEUB010000055">
    <property type="protein sequence ID" value="CAD1847376.1"/>
    <property type="molecule type" value="Genomic_DNA"/>
</dbReference>
<dbReference type="PANTHER" id="PTHR47382">
    <property type="entry name" value="U-BOX DOMAIN-CONTAINING PROTEIN 52-LIKE"/>
    <property type="match status" value="1"/>
</dbReference>
<protein>
    <submittedName>
        <fullName evidence="2">Uncharacterized protein</fullName>
    </submittedName>
</protein>
<feature type="region of interest" description="Disordered" evidence="1">
    <location>
        <begin position="1"/>
        <end position="26"/>
    </location>
</feature>
<organism evidence="2">
    <name type="scientific">Ananas comosus var. bracteatus</name>
    <name type="common">red pineapple</name>
    <dbReference type="NCBI Taxonomy" id="296719"/>
    <lineage>
        <taxon>Eukaryota</taxon>
        <taxon>Viridiplantae</taxon>
        <taxon>Streptophyta</taxon>
        <taxon>Embryophyta</taxon>
        <taxon>Tracheophyta</taxon>
        <taxon>Spermatophyta</taxon>
        <taxon>Magnoliopsida</taxon>
        <taxon>Liliopsida</taxon>
        <taxon>Poales</taxon>
        <taxon>Bromeliaceae</taxon>
        <taxon>Bromelioideae</taxon>
        <taxon>Ananas</taxon>
    </lineage>
</organism>
<evidence type="ECO:0000256" key="1">
    <source>
        <dbReference type="SAM" id="MobiDB-lite"/>
    </source>
</evidence>
<feature type="compositionally biased region" description="Basic and acidic residues" evidence="1">
    <location>
        <begin position="257"/>
        <end position="277"/>
    </location>
</feature>
<evidence type="ECO:0000313" key="2">
    <source>
        <dbReference type="EMBL" id="CAD1847376.1"/>
    </source>
</evidence>